<feature type="region of interest" description="Disordered" evidence="1">
    <location>
        <begin position="76"/>
        <end position="115"/>
    </location>
</feature>
<gene>
    <name evidence="3" type="ORF">DYI25_09835</name>
</gene>
<feature type="transmembrane region" description="Helical" evidence="2">
    <location>
        <begin position="47"/>
        <end position="69"/>
    </location>
</feature>
<evidence type="ECO:0008006" key="5">
    <source>
        <dbReference type="Google" id="ProtNLM"/>
    </source>
</evidence>
<evidence type="ECO:0000313" key="4">
    <source>
        <dbReference type="Proteomes" id="UP000761411"/>
    </source>
</evidence>
<keyword evidence="2" id="KW-0472">Membrane</keyword>
<dbReference type="AlphaFoldDB" id="A0A944CLH5"/>
<keyword evidence="2" id="KW-1133">Transmembrane helix</keyword>
<dbReference type="RefSeq" id="WP_213368332.1">
    <property type="nucleotide sequence ID" value="NZ_QTKX01000001.1"/>
</dbReference>
<evidence type="ECO:0000256" key="1">
    <source>
        <dbReference type="SAM" id="MobiDB-lite"/>
    </source>
</evidence>
<dbReference type="Proteomes" id="UP000761411">
    <property type="component" value="Unassembled WGS sequence"/>
</dbReference>
<evidence type="ECO:0000313" key="3">
    <source>
        <dbReference type="EMBL" id="MBS8264737.1"/>
    </source>
</evidence>
<accession>A0A944CLH5</accession>
<evidence type="ECO:0000256" key="2">
    <source>
        <dbReference type="SAM" id="Phobius"/>
    </source>
</evidence>
<protein>
    <recommendedName>
        <fullName evidence="5">Sigma-X negative effector</fullName>
    </recommendedName>
</protein>
<keyword evidence="2" id="KW-0812">Transmembrane</keyword>
<organism evidence="3 4">
    <name type="scientific">Mesobacillus boroniphilus</name>
    <dbReference type="NCBI Taxonomy" id="308892"/>
    <lineage>
        <taxon>Bacteria</taxon>
        <taxon>Bacillati</taxon>
        <taxon>Bacillota</taxon>
        <taxon>Bacilli</taxon>
        <taxon>Bacillales</taxon>
        <taxon>Bacillaceae</taxon>
        <taxon>Mesobacillus</taxon>
    </lineage>
</organism>
<comment type="caution">
    <text evidence="3">The sequence shown here is derived from an EMBL/GenBank/DDBJ whole genome shotgun (WGS) entry which is preliminary data.</text>
</comment>
<keyword evidence="4" id="KW-1185">Reference proteome</keyword>
<dbReference type="EMBL" id="QTKX01000001">
    <property type="protein sequence ID" value="MBS8264737.1"/>
    <property type="molecule type" value="Genomic_DNA"/>
</dbReference>
<proteinExistence type="predicted"/>
<name>A0A944CLH5_9BACI</name>
<feature type="compositionally biased region" description="Polar residues" evidence="1">
    <location>
        <begin position="90"/>
        <end position="110"/>
    </location>
</feature>
<reference evidence="3 4" key="1">
    <citation type="journal article" date="2021" name="Microorganisms">
        <title>Bacterial Dimethylsulfoniopropionate Biosynthesis in the East China Sea.</title>
        <authorList>
            <person name="Liu J."/>
            <person name="Zhang Y."/>
            <person name="Liu J."/>
            <person name="Zhong H."/>
            <person name="Williams B.T."/>
            <person name="Zheng Y."/>
            <person name="Curson A.R.J."/>
            <person name="Sun C."/>
            <person name="Sun H."/>
            <person name="Song D."/>
            <person name="Wagner Mackenzie B."/>
            <person name="Bermejo Martinez A."/>
            <person name="Todd J.D."/>
            <person name="Zhang X.H."/>
        </authorList>
    </citation>
    <scope>NUCLEOTIDE SEQUENCE [LARGE SCALE GENOMIC DNA]</scope>
    <source>
        <strain evidence="3 4">ESS08</strain>
    </source>
</reference>
<sequence>MKKSQLSDKQLEEILGQMPKIKDHRDSRDIYQNIAHRVEKRKKMPTWVIPGAALAAVLFLAFILSPGLMGNNYSEDKSMDSSAVGEKSSMEMNTATSDDTANESASQKESTFMMESADSKVVEKNKEFAAMDKANPYDGLISLYSEEVDTETSEVLTYAIPDKQAMTVVPVTVTTPKKNAKAWIDSYAETMSKLKEEEWGLSDYYPLDAKWSSDGENKTLSMDVKENHNFKYGSSASTNFKEAMTQNFSGKGFEKLLLFTEGNKGILLEGYGTMDEMPISAEQSARRAYLFLLADGIELPYLVPTKEKFETIEFAFEQMLSDIDEQNLTASIPGNIKLDYTEKENSVLSISLGEVALDDSFLPHLEAILLTAKEFNYKGVKIENANIEQLGPFNLNEVLPLPIAPNKKNID</sequence>